<evidence type="ECO:0000259" key="6">
    <source>
        <dbReference type="PROSITE" id="PS51999"/>
    </source>
</evidence>
<protein>
    <submittedName>
        <fullName evidence="7">DNA topoisomerase 3-alpha</fullName>
    </submittedName>
</protein>
<feature type="region of interest" description="Disordered" evidence="5">
    <location>
        <begin position="1"/>
        <end position="28"/>
    </location>
</feature>
<dbReference type="Pfam" id="PF06839">
    <property type="entry name" value="Zn_ribbon_GRF"/>
    <property type="match status" value="1"/>
</dbReference>
<dbReference type="PROSITE" id="PS51999">
    <property type="entry name" value="ZF_GRF"/>
    <property type="match status" value="1"/>
</dbReference>
<keyword evidence="7" id="KW-0413">Isomerase</keyword>
<dbReference type="Proteomes" id="UP000078541">
    <property type="component" value="Unassembled WGS sequence"/>
</dbReference>
<accession>A0A195F569</accession>
<evidence type="ECO:0000256" key="3">
    <source>
        <dbReference type="ARBA" id="ARBA00022833"/>
    </source>
</evidence>
<evidence type="ECO:0000256" key="2">
    <source>
        <dbReference type="ARBA" id="ARBA00022771"/>
    </source>
</evidence>
<dbReference type="GO" id="GO:0016853">
    <property type="term" value="F:isomerase activity"/>
    <property type="evidence" value="ECO:0007669"/>
    <property type="project" value="UniProtKB-KW"/>
</dbReference>
<keyword evidence="3" id="KW-0862">Zinc</keyword>
<feature type="domain" description="GRF-type" evidence="6">
    <location>
        <begin position="32"/>
        <end position="74"/>
    </location>
</feature>
<evidence type="ECO:0000256" key="5">
    <source>
        <dbReference type="SAM" id="MobiDB-lite"/>
    </source>
</evidence>
<evidence type="ECO:0000256" key="1">
    <source>
        <dbReference type="ARBA" id="ARBA00022723"/>
    </source>
</evidence>
<proteinExistence type="predicted"/>
<keyword evidence="2 4" id="KW-0863">Zinc-finger</keyword>
<dbReference type="GO" id="GO:0008270">
    <property type="term" value="F:zinc ion binding"/>
    <property type="evidence" value="ECO:0007669"/>
    <property type="project" value="UniProtKB-KW"/>
</dbReference>
<keyword evidence="8" id="KW-1185">Reference proteome</keyword>
<dbReference type="STRING" id="34720.A0A195F569"/>
<sequence length="131" mass="14861">MVSRPDKNSDSNFSRPSTSKDNWDNPSTNVMCNCNQPAQKMTVYRDSPKKGRLFYRCPNGPTSTCNFFKWADKNDNGIPEKPNAKKPKLIGGGRKCGFCGVEGNEEKESLKNSSFCYLFFSLESDQNFYQD</sequence>
<evidence type="ECO:0000256" key="4">
    <source>
        <dbReference type="PROSITE-ProRule" id="PRU01343"/>
    </source>
</evidence>
<organism evidence="7 8">
    <name type="scientific">Trachymyrmex septentrionalis</name>
    <dbReference type="NCBI Taxonomy" id="34720"/>
    <lineage>
        <taxon>Eukaryota</taxon>
        <taxon>Metazoa</taxon>
        <taxon>Ecdysozoa</taxon>
        <taxon>Arthropoda</taxon>
        <taxon>Hexapoda</taxon>
        <taxon>Insecta</taxon>
        <taxon>Pterygota</taxon>
        <taxon>Neoptera</taxon>
        <taxon>Endopterygota</taxon>
        <taxon>Hymenoptera</taxon>
        <taxon>Apocrita</taxon>
        <taxon>Aculeata</taxon>
        <taxon>Formicoidea</taxon>
        <taxon>Formicidae</taxon>
        <taxon>Myrmicinae</taxon>
        <taxon>Trachymyrmex</taxon>
    </lineage>
</organism>
<feature type="compositionally biased region" description="Polar residues" evidence="5">
    <location>
        <begin position="10"/>
        <end position="28"/>
    </location>
</feature>
<dbReference type="InterPro" id="IPR010666">
    <property type="entry name" value="Znf_GRF"/>
</dbReference>
<name>A0A195F569_9HYME</name>
<dbReference type="EMBL" id="KQ981805">
    <property type="protein sequence ID" value="KYN35541.1"/>
    <property type="molecule type" value="Genomic_DNA"/>
</dbReference>
<dbReference type="AlphaFoldDB" id="A0A195F569"/>
<reference evidence="7 8" key="1">
    <citation type="submission" date="2016-03" db="EMBL/GenBank/DDBJ databases">
        <title>Trachymyrmex septentrionalis WGS genome.</title>
        <authorList>
            <person name="Nygaard S."/>
            <person name="Hu H."/>
            <person name="Boomsma J."/>
            <person name="Zhang G."/>
        </authorList>
    </citation>
    <scope>NUCLEOTIDE SEQUENCE [LARGE SCALE GENOMIC DNA]</scope>
    <source>
        <strain evidence="7">Tsep2-gDNA-1</strain>
        <tissue evidence="7">Whole body</tissue>
    </source>
</reference>
<keyword evidence="1" id="KW-0479">Metal-binding</keyword>
<evidence type="ECO:0000313" key="7">
    <source>
        <dbReference type="EMBL" id="KYN35541.1"/>
    </source>
</evidence>
<gene>
    <name evidence="7" type="ORF">ALC56_10098</name>
</gene>
<evidence type="ECO:0000313" key="8">
    <source>
        <dbReference type="Proteomes" id="UP000078541"/>
    </source>
</evidence>